<keyword evidence="5 6" id="KW-0665">Pyrimidine biosynthesis</keyword>
<dbReference type="InterPro" id="IPR000836">
    <property type="entry name" value="PRTase_dom"/>
</dbReference>
<dbReference type="GO" id="GO:0019856">
    <property type="term" value="P:pyrimidine nucleobase biosynthetic process"/>
    <property type="evidence" value="ECO:0007669"/>
    <property type="project" value="TreeGrafter"/>
</dbReference>
<dbReference type="AlphaFoldDB" id="C7M1V1"/>
<name>C7M1V1_ACIFD</name>
<dbReference type="RefSeq" id="WP_015799324.1">
    <property type="nucleotide sequence ID" value="NC_013124.1"/>
</dbReference>
<comment type="pathway">
    <text evidence="1 6">Pyrimidine metabolism; UMP biosynthesis via de novo pathway; UMP from orotate: step 1/2.</text>
</comment>
<dbReference type="InterPro" id="IPR023031">
    <property type="entry name" value="OPRT"/>
</dbReference>
<feature type="binding site" description="in other chain" evidence="6">
    <location>
        <position position="25"/>
    </location>
    <ligand>
        <name>5-phospho-alpha-D-ribose 1-diphosphate</name>
        <dbReference type="ChEBI" id="CHEBI:58017"/>
        <note>ligand shared between dimeric partners</note>
    </ligand>
</feature>
<feature type="binding site" description="in other chain" evidence="6">
    <location>
        <position position="96"/>
    </location>
    <ligand>
        <name>5-phospho-alpha-D-ribose 1-diphosphate</name>
        <dbReference type="ChEBI" id="CHEBI:58017"/>
        <note>ligand shared between dimeric partners</note>
    </ligand>
</feature>
<dbReference type="PANTHER" id="PTHR19278">
    <property type="entry name" value="OROTATE PHOSPHORIBOSYLTRANSFERASE"/>
    <property type="match status" value="1"/>
</dbReference>
<dbReference type="InterPro" id="IPR029057">
    <property type="entry name" value="PRTase-like"/>
</dbReference>
<reference evidence="7 8" key="1">
    <citation type="journal article" date="2009" name="Stand. Genomic Sci.">
        <title>Complete genome sequence of Acidimicrobium ferrooxidans type strain (ICP).</title>
        <authorList>
            <person name="Clum A."/>
            <person name="Nolan M."/>
            <person name="Lang E."/>
            <person name="Glavina Del Rio T."/>
            <person name="Tice H."/>
            <person name="Copeland A."/>
            <person name="Cheng J.F."/>
            <person name="Lucas S."/>
            <person name="Chen F."/>
            <person name="Bruce D."/>
            <person name="Goodwin L."/>
            <person name="Pitluck S."/>
            <person name="Ivanova N."/>
            <person name="Mavrommatis K."/>
            <person name="Mikhailova N."/>
            <person name="Pati A."/>
            <person name="Chen A."/>
            <person name="Palaniappan K."/>
            <person name="Goker M."/>
            <person name="Spring S."/>
            <person name="Land M."/>
            <person name="Hauser L."/>
            <person name="Chang Y.J."/>
            <person name="Jeffries C.C."/>
            <person name="Chain P."/>
            <person name="Bristow J."/>
            <person name="Eisen J.A."/>
            <person name="Markowitz V."/>
            <person name="Hugenholtz P."/>
            <person name="Kyrpides N.C."/>
            <person name="Klenk H.P."/>
            <person name="Lapidus A."/>
        </authorList>
    </citation>
    <scope>NUCLEOTIDE SEQUENCE [LARGE SCALE GENOMIC DNA]</scope>
    <source>
        <strain evidence="8">DSM 10331 / JCM 15462 / NBRC 103882 / ICP</strain>
    </source>
</reference>
<comment type="similarity">
    <text evidence="6">Belongs to the purine/pyrimidine phosphoribosyltransferase family. PyrE subfamily.</text>
</comment>
<dbReference type="HOGENOM" id="CLU_074878_2_1_11"/>
<feature type="binding site" description="in other chain" evidence="6">
    <location>
        <begin position="121"/>
        <end position="129"/>
    </location>
    <ligand>
        <name>5-phospho-alpha-D-ribose 1-diphosphate</name>
        <dbReference type="ChEBI" id="CHEBI:58017"/>
        <note>ligand shared between dimeric partners</note>
    </ligand>
</feature>
<protein>
    <recommendedName>
        <fullName evidence="2 6">Orotate phosphoribosyltransferase</fullName>
        <shortName evidence="6">OPRT</shortName>
        <shortName evidence="6">OPRTase</shortName>
        <ecNumber evidence="2 6">2.4.2.10</ecNumber>
    </recommendedName>
</protein>
<comment type="caution">
    <text evidence="6">Lacks conserved residue(s) required for the propagation of feature annotation.</text>
</comment>
<feature type="binding site" evidence="6">
    <location>
        <position position="95"/>
    </location>
    <ligand>
        <name>5-phospho-alpha-D-ribose 1-diphosphate</name>
        <dbReference type="ChEBI" id="CHEBI:58017"/>
        <note>ligand shared between dimeric partners</note>
    </ligand>
</feature>
<evidence type="ECO:0000256" key="2">
    <source>
        <dbReference type="ARBA" id="ARBA00011971"/>
    </source>
</evidence>
<dbReference type="KEGG" id="afo:Afer_1944"/>
<dbReference type="OrthoDB" id="1493031at2"/>
<dbReference type="EMBL" id="CP001631">
    <property type="protein sequence ID" value="ACU54848.1"/>
    <property type="molecule type" value="Genomic_DNA"/>
</dbReference>
<organism evidence="7 8">
    <name type="scientific">Acidimicrobium ferrooxidans (strain DSM 10331 / JCM 15462 / NBRC 103882 / ICP)</name>
    <dbReference type="NCBI Taxonomy" id="525909"/>
    <lineage>
        <taxon>Bacteria</taxon>
        <taxon>Bacillati</taxon>
        <taxon>Actinomycetota</taxon>
        <taxon>Acidimicrobiia</taxon>
        <taxon>Acidimicrobiales</taxon>
        <taxon>Acidimicrobiaceae</taxon>
        <taxon>Acidimicrobium</taxon>
    </lineage>
</organism>
<evidence type="ECO:0000256" key="1">
    <source>
        <dbReference type="ARBA" id="ARBA00004889"/>
    </source>
</evidence>
<dbReference type="GO" id="GO:0000287">
    <property type="term" value="F:magnesium ion binding"/>
    <property type="evidence" value="ECO:0007669"/>
    <property type="project" value="UniProtKB-UniRule"/>
</dbReference>
<evidence type="ECO:0000313" key="8">
    <source>
        <dbReference type="Proteomes" id="UP000000771"/>
    </source>
</evidence>
<keyword evidence="6" id="KW-0460">Magnesium</keyword>
<keyword evidence="8" id="KW-1185">Reference proteome</keyword>
<comment type="function">
    <text evidence="6">Catalyzes the transfer of a ribosyl phosphate group from 5-phosphoribose 1-diphosphate to orotate, leading to the formation of orotidine monophosphate (OMP).</text>
</comment>
<proteinExistence type="inferred from homology"/>
<keyword evidence="3 6" id="KW-0328">Glycosyltransferase</keyword>
<dbReference type="eggNOG" id="COG0461">
    <property type="taxonomic scope" value="Bacteria"/>
</dbReference>
<comment type="subunit">
    <text evidence="6">Homodimer.</text>
</comment>
<dbReference type="HAMAP" id="MF_01208">
    <property type="entry name" value="PyrE"/>
    <property type="match status" value="1"/>
</dbReference>
<dbReference type="PANTHER" id="PTHR19278:SF9">
    <property type="entry name" value="URIDINE 5'-MONOPHOSPHATE SYNTHASE"/>
    <property type="match status" value="1"/>
</dbReference>
<sequence length="186" mass="19093">MVDHRAVLIDALETYGILRGSFTLKSGATSTWFIDTKRAICRPMALAATAELALEALDPTVTAIGGLTMGADPVAFATATLAQLRGRALKAFSVRKEPKAYGQGGAIAGALDPDDVVCVVEDTPTRGVSLLAAIDAVREVGATVSQALAVVDRGGTAADVIAPTPFVALVRAPDLGLPYEGSDRAS</sequence>
<feature type="binding site" evidence="6">
    <location>
        <position position="153"/>
    </location>
    <ligand>
        <name>orotate</name>
        <dbReference type="ChEBI" id="CHEBI:30839"/>
    </ligand>
</feature>
<dbReference type="GO" id="GO:0044205">
    <property type="term" value="P:'de novo' UMP biosynthetic process"/>
    <property type="evidence" value="ECO:0007669"/>
    <property type="project" value="UniProtKB-UniRule"/>
</dbReference>
<gene>
    <name evidence="6" type="primary">pyrE</name>
    <name evidence="7" type="ordered locus">Afer_1944</name>
</gene>
<dbReference type="Proteomes" id="UP000000771">
    <property type="component" value="Chromosome"/>
</dbReference>
<evidence type="ECO:0000256" key="6">
    <source>
        <dbReference type="HAMAP-Rule" id="MF_01208"/>
    </source>
</evidence>
<dbReference type="Gene3D" id="3.40.50.2020">
    <property type="match status" value="1"/>
</dbReference>
<comment type="catalytic activity">
    <reaction evidence="6">
        <text>orotidine 5'-phosphate + diphosphate = orotate + 5-phospho-alpha-D-ribose 1-diphosphate</text>
        <dbReference type="Rhea" id="RHEA:10380"/>
        <dbReference type="ChEBI" id="CHEBI:30839"/>
        <dbReference type="ChEBI" id="CHEBI:33019"/>
        <dbReference type="ChEBI" id="CHEBI:57538"/>
        <dbReference type="ChEBI" id="CHEBI:58017"/>
        <dbReference type="EC" id="2.4.2.10"/>
    </reaction>
</comment>
<feature type="binding site" evidence="6">
    <location>
        <position position="99"/>
    </location>
    <ligand>
        <name>5-phospho-alpha-D-ribose 1-diphosphate</name>
        <dbReference type="ChEBI" id="CHEBI:58017"/>
        <note>ligand shared between dimeric partners</note>
    </ligand>
</feature>
<dbReference type="EC" id="2.4.2.10" evidence="2 6"/>
<feature type="binding site" evidence="6">
    <location>
        <position position="125"/>
    </location>
    <ligand>
        <name>orotate</name>
        <dbReference type="ChEBI" id="CHEBI:30839"/>
    </ligand>
</feature>
<evidence type="ECO:0000256" key="3">
    <source>
        <dbReference type="ARBA" id="ARBA00022676"/>
    </source>
</evidence>
<evidence type="ECO:0000256" key="4">
    <source>
        <dbReference type="ARBA" id="ARBA00022679"/>
    </source>
</evidence>
<evidence type="ECO:0000313" key="7">
    <source>
        <dbReference type="EMBL" id="ACU54848.1"/>
    </source>
</evidence>
<comment type="cofactor">
    <cofactor evidence="6">
        <name>Mg(2+)</name>
        <dbReference type="ChEBI" id="CHEBI:18420"/>
    </cofactor>
</comment>
<accession>C7M1V1</accession>
<dbReference type="CDD" id="cd06223">
    <property type="entry name" value="PRTases_typeI"/>
    <property type="match status" value="1"/>
</dbReference>
<dbReference type="UniPathway" id="UPA00070">
    <property type="reaction ID" value="UER00119"/>
</dbReference>
<dbReference type="STRING" id="525909.Afer_1944"/>
<dbReference type="SUPFAM" id="SSF53271">
    <property type="entry name" value="PRTase-like"/>
    <property type="match status" value="1"/>
</dbReference>
<keyword evidence="4 6" id="KW-0808">Transferase</keyword>
<dbReference type="GO" id="GO:0004588">
    <property type="term" value="F:orotate phosphoribosyltransferase activity"/>
    <property type="evidence" value="ECO:0007669"/>
    <property type="project" value="UniProtKB-UniRule"/>
</dbReference>
<evidence type="ECO:0000256" key="5">
    <source>
        <dbReference type="ARBA" id="ARBA00022975"/>
    </source>
</evidence>